<gene>
    <name evidence="3" type="ORF">ACFQ27_09990</name>
</gene>
<keyword evidence="1" id="KW-1133">Transmembrane helix</keyword>
<accession>A0ABW3T181</accession>
<feature type="transmembrane region" description="Helical" evidence="1">
    <location>
        <begin position="20"/>
        <end position="41"/>
    </location>
</feature>
<dbReference type="Proteomes" id="UP001597216">
    <property type="component" value="Unassembled WGS sequence"/>
</dbReference>
<dbReference type="InterPro" id="IPR009683">
    <property type="entry name" value="Extensin-like_C"/>
</dbReference>
<keyword evidence="1" id="KW-0812">Transmembrane</keyword>
<evidence type="ECO:0000313" key="3">
    <source>
        <dbReference type="EMBL" id="MFD1190909.1"/>
    </source>
</evidence>
<evidence type="ECO:0000256" key="1">
    <source>
        <dbReference type="SAM" id="Phobius"/>
    </source>
</evidence>
<feature type="domain" description="Extensin-like C-terminal" evidence="2">
    <location>
        <begin position="78"/>
        <end position="247"/>
    </location>
</feature>
<comment type="caution">
    <text evidence="3">The sequence shown here is derived from an EMBL/GenBank/DDBJ whole genome shotgun (WGS) entry which is preliminary data.</text>
</comment>
<protein>
    <submittedName>
        <fullName evidence="3">Extensin family protein</fullName>
    </submittedName>
</protein>
<dbReference type="RefSeq" id="WP_377353483.1">
    <property type="nucleotide sequence ID" value="NZ_JBHTLQ010000018.1"/>
</dbReference>
<sequence>MAYRVPRHPKVKDHASRQTFLARVVGLVLLWALVAVIALVGDRAIAPQHLPWKPLRVIDPVGLATKAKAARTGADPLACRQALGQGGVAFTAAPPTTGDCKVSDALILTSGLAPLKPAEAALSCKEALALTIWERQVVQPAAIEVLGQAVVGLDHYGSFACRRIYGRPEGPLSEHASANALDLAGFRLADGSSVSIAGDWKDQGAKGVFLRRVRDGGCKVFVTVLSPDYNVEHADHLHLDMGGWPSCN</sequence>
<evidence type="ECO:0000259" key="2">
    <source>
        <dbReference type="Pfam" id="PF06904"/>
    </source>
</evidence>
<evidence type="ECO:0000313" key="4">
    <source>
        <dbReference type="Proteomes" id="UP001597216"/>
    </source>
</evidence>
<organism evidence="3 4">
    <name type="scientific">Phenylobacterium conjunctum</name>
    <dbReference type="NCBI Taxonomy" id="1298959"/>
    <lineage>
        <taxon>Bacteria</taxon>
        <taxon>Pseudomonadati</taxon>
        <taxon>Pseudomonadota</taxon>
        <taxon>Alphaproteobacteria</taxon>
        <taxon>Caulobacterales</taxon>
        <taxon>Caulobacteraceae</taxon>
        <taxon>Phenylobacterium</taxon>
    </lineage>
</organism>
<name>A0ABW3T181_9CAUL</name>
<dbReference type="Pfam" id="PF06904">
    <property type="entry name" value="Extensin-like_C"/>
    <property type="match status" value="1"/>
</dbReference>
<keyword evidence="1" id="KW-0472">Membrane</keyword>
<keyword evidence="4" id="KW-1185">Reference proteome</keyword>
<reference evidence="4" key="1">
    <citation type="journal article" date="2019" name="Int. J. Syst. Evol. Microbiol.">
        <title>The Global Catalogue of Microorganisms (GCM) 10K type strain sequencing project: providing services to taxonomists for standard genome sequencing and annotation.</title>
        <authorList>
            <consortium name="The Broad Institute Genomics Platform"/>
            <consortium name="The Broad Institute Genome Sequencing Center for Infectious Disease"/>
            <person name="Wu L."/>
            <person name="Ma J."/>
        </authorList>
    </citation>
    <scope>NUCLEOTIDE SEQUENCE [LARGE SCALE GENOMIC DNA]</scope>
    <source>
        <strain evidence="4">CCUG 55074</strain>
    </source>
</reference>
<dbReference type="EMBL" id="JBHTLQ010000018">
    <property type="protein sequence ID" value="MFD1190909.1"/>
    <property type="molecule type" value="Genomic_DNA"/>
</dbReference>
<proteinExistence type="predicted"/>